<keyword evidence="1" id="KW-0805">Transcription regulation</keyword>
<dbReference type="OrthoDB" id="9768806at2"/>
<dbReference type="RefSeq" id="WP_140591737.1">
    <property type="nucleotide sequence ID" value="NZ_VFWZ01000002.1"/>
</dbReference>
<dbReference type="Proteomes" id="UP000315540">
    <property type="component" value="Unassembled WGS sequence"/>
</dbReference>
<comment type="caution">
    <text evidence="5">The sequence shown here is derived from an EMBL/GenBank/DDBJ whole genome shotgun (WGS) entry which is preliminary data.</text>
</comment>
<dbReference type="InterPro" id="IPR046335">
    <property type="entry name" value="LacI/GalR-like_sensor"/>
</dbReference>
<keyword evidence="3" id="KW-0804">Transcription</keyword>
<keyword evidence="6" id="KW-1185">Reference proteome</keyword>
<organism evidence="5 6">
    <name type="scientific">Aquimarina algicola</name>
    <dbReference type="NCBI Taxonomy" id="2589995"/>
    <lineage>
        <taxon>Bacteria</taxon>
        <taxon>Pseudomonadati</taxon>
        <taxon>Bacteroidota</taxon>
        <taxon>Flavobacteriia</taxon>
        <taxon>Flavobacteriales</taxon>
        <taxon>Flavobacteriaceae</taxon>
        <taxon>Aquimarina</taxon>
    </lineage>
</organism>
<dbReference type="SMART" id="SM00354">
    <property type="entry name" value="HTH_LACI"/>
    <property type="match status" value="1"/>
</dbReference>
<protein>
    <submittedName>
        <fullName evidence="5">LacI family transcriptional regulator</fullName>
    </submittedName>
</protein>
<evidence type="ECO:0000259" key="4">
    <source>
        <dbReference type="PROSITE" id="PS50932"/>
    </source>
</evidence>
<dbReference type="InterPro" id="IPR000843">
    <property type="entry name" value="HTH_LacI"/>
</dbReference>
<evidence type="ECO:0000256" key="2">
    <source>
        <dbReference type="ARBA" id="ARBA00023125"/>
    </source>
</evidence>
<dbReference type="InterPro" id="IPR010982">
    <property type="entry name" value="Lambda_DNA-bd_dom_sf"/>
</dbReference>
<dbReference type="Pfam" id="PF00356">
    <property type="entry name" value="LacI"/>
    <property type="match status" value="1"/>
</dbReference>
<dbReference type="Pfam" id="PF13377">
    <property type="entry name" value="Peripla_BP_3"/>
    <property type="match status" value="1"/>
</dbReference>
<dbReference type="GO" id="GO:0000976">
    <property type="term" value="F:transcription cis-regulatory region binding"/>
    <property type="evidence" value="ECO:0007669"/>
    <property type="project" value="TreeGrafter"/>
</dbReference>
<feature type="domain" description="HTH lacI-type" evidence="4">
    <location>
        <begin position="5"/>
        <end position="59"/>
    </location>
</feature>
<keyword evidence="2" id="KW-0238">DNA-binding</keyword>
<dbReference type="EMBL" id="VFWZ01000002">
    <property type="protein sequence ID" value="TPN87235.1"/>
    <property type="molecule type" value="Genomic_DNA"/>
</dbReference>
<dbReference type="PANTHER" id="PTHR30146">
    <property type="entry name" value="LACI-RELATED TRANSCRIPTIONAL REPRESSOR"/>
    <property type="match status" value="1"/>
</dbReference>
<reference evidence="5 6" key="1">
    <citation type="submission" date="2019-06" db="EMBL/GenBank/DDBJ databases">
        <authorList>
            <person name="Meng X."/>
        </authorList>
    </citation>
    <scope>NUCLEOTIDE SEQUENCE [LARGE SCALE GENOMIC DNA]</scope>
    <source>
        <strain evidence="5 6">M625</strain>
    </source>
</reference>
<dbReference type="GO" id="GO:0003700">
    <property type="term" value="F:DNA-binding transcription factor activity"/>
    <property type="evidence" value="ECO:0007669"/>
    <property type="project" value="TreeGrafter"/>
</dbReference>
<gene>
    <name evidence="5" type="ORF">FHK87_06510</name>
</gene>
<sequence>MRKKVTLKQLAKELNLSISTVSKSLKNDPEISEKTINRVHELANFYNYKPNALAVSLKSNKTKTIGVILPEILNHFFAKALFGIEKEASKNGYKIVTCITNESYQKEVEYVEMLNYSSVDGFIAALSQETQIHNKLDHFKVLKRDNVPIVMFDRVSEEVECDKVIVDDKVASKNAMQYLIDTGCKKIAVITTIGDLSVAKLRLKGAREAVDANSEVSLIDLFVKDTIIELVEKNSNAIENEIENFLKEHQIDAVLGLDETAAAIAINISHKLGYKIPEDISVIGFTDGLLSKHSYPKLTTVSQHAEELGAIAAQILIDKLDDDLEKESNITKTEIVKTSLIVRDSTH</sequence>
<name>A0A504JFM8_9FLAO</name>
<proteinExistence type="predicted"/>
<evidence type="ECO:0000313" key="6">
    <source>
        <dbReference type="Proteomes" id="UP000315540"/>
    </source>
</evidence>
<dbReference type="SUPFAM" id="SSF47413">
    <property type="entry name" value="lambda repressor-like DNA-binding domains"/>
    <property type="match status" value="1"/>
</dbReference>
<dbReference type="AlphaFoldDB" id="A0A504JFM8"/>
<dbReference type="PANTHER" id="PTHR30146:SF109">
    <property type="entry name" value="HTH-TYPE TRANSCRIPTIONAL REGULATOR GALS"/>
    <property type="match status" value="1"/>
</dbReference>
<dbReference type="Gene3D" id="3.40.50.2300">
    <property type="match status" value="2"/>
</dbReference>
<dbReference type="PROSITE" id="PS50932">
    <property type="entry name" value="HTH_LACI_2"/>
    <property type="match status" value="1"/>
</dbReference>
<dbReference type="Gene3D" id="1.10.260.40">
    <property type="entry name" value="lambda repressor-like DNA-binding domains"/>
    <property type="match status" value="1"/>
</dbReference>
<accession>A0A504JFM8</accession>
<evidence type="ECO:0000256" key="1">
    <source>
        <dbReference type="ARBA" id="ARBA00023015"/>
    </source>
</evidence>
<dbReference type="SUPFAM" id="SSF53822">
    <property type="entry name" value="Periplasmic binding protein-like I"/>
    <property type="match status" value="1"/>
</dbReference>
<evidence type="ECO:0000313" key="5">
    <source>
        <dbReference type="EMBL" id="TPN87235.1"/>
    </source>
</evidence>
<dbReference type="CDD" id="cd01392">
    <property type="entry name" value="HTH_LacI"/>
    <property type="match status" value="1"/>
</dbReference>
<evidence type="ECO:0000256" key="3">
    <source>
        <dbReference type="ARBA" id="ARBA00023163"/>
    </source>
</evidence>
<dbReference type="CDD" id="cd06267">
    <property type="entry name" value="PBP1_LacI_sugar_binding-like"/>
    <property type="match status" value="1"/>
</dbReference>
<dbReference type="InterPro" id="IPR028082">
    <property type="entry name" value="Peripla_BP_I"/>
</dbReference>